<feature type="transmembrane region" description="Helical" evidence="10">
    <location>
        <begin position="147"/>
        <end position="171"/>
    </location>
</feature>
<protein>
    <submittedName>
        <fullName evidence="12">Uncharacterized protein</fullName>
    </submittedName>
</protein>
<dbReference type="GO" id="GO:0007165">
    <property type="term" value="P:signal transduction"/>
    <property type="evidence" value="ECO:0007669"/>
    <property type="project" value="UniProtKB-KW"/>
</dbReference>
<dbReference type="InterPro" id="IPR004117">
    <property type="entry name" value="7tm6_olfct_rcpt"/>
</dbReference>
<dbReference type="OrthoDB" id="8185860at2759"/>
<evidence type="ECO:0000256" key="3">
    <source>
        <dbReference type="ARBA" id="ARBA00022606"/>
    </source>
</evidence>
<evidence type="ECO:0000256" key="1">
    <source>
        <dbReference type="ARBA" id="ARBA00004651"/>
    </source>
</evidence>
<feature type="transmembrane region" description="Helical" evidence="10">
    <location>
        <begin position="108"/>
        <end position="135"/>
    </location>
</feature>
<dbReference type="GO" id="GO:0004984">
    <property type="term" value="F:olfactory receptor activity"/>
    <property type="evidence" value="ECO:0007669"/>
    <property type="project" value="InterPro"/>
</dbReference>
<dbReference type="Proteomes" id="UP001152888">
    <property type="component" value="Unassembled WGS sequence"/>
</dbReference>
<dbReference type="GO" id="GO:0005886">
    <property type="term" value="C:plasma membrane"/>
    <property type="evidence" value="ECO:0007669"/>
    <property type="project" value="UniProtKB-SubCell"/>
</dbReference>
<feature type="chain" id="PRO_5040143854" evidence="11">
    <location>
        <begin position="16"/>
        <end position="178"/>
    </location>
</feature>
<evidence type="ECO:0000256" key="8">
    <source>
        <dbReference type="ARBA" id="ARBA00023170"/>
    </source>
</evidence>
<dbReference type="PANTHER" id="PTHR21137:SF35">
    <property type="entry name" value="ODORANT RECEPTOR 19A-RELATED"/>
    <property type="match status" value="1"/>
</dbReference>
<evidence type="ECO:0000256" key="6">
    <source>
        <dbReference type="ARBA" id="ARBA00022989"/>
    </source>
</evidence>
<evidence type="ECO:0000256" key="9">
    <source>
        <dbReference type="ARBA" id="ARBA00023224"/>
    </source>
</evidence>
<keyword evidence="6 10" id="KW-1133">Transmembrane helix</keyword>
<name>A0A9P0KS55_ACAOB</name>
<keyword evidence="9" id="KW-0807">Transducer</keyword>
<accession>A0A9P0KS55</accession>
<dbReference type="AlphaFoldDB" id="A0A9P0KS55"/>
<dbReference type="EMBL" id="CAKOFQ010006857">
    <property type="protein sequence ID" value="CAH1977328.1"/>
    <property type="molecule type" value="Genomic_DNA"/>
</dbReference>
<dbReference type="PANTHER" id="PTHR21137">
    <property type="entry name" value="ODORANT RECEPTOR"/>
    <property type="match status" value="1"/>
</dbReference>
<organism evidence="12 13">
    <name type="scientific">Acanthoscelides obtectus</name>
    <name type="common">Bean weevil</name>
    <name type="synonym">Bruchus obtectus</name>
    <dbReference type="NCBI Taxonomy" id="200917"/>
    <lineage>
        <taxon>Eukaryota</taxon>
        <taxon>Metazoa</taxon>
        <taxon>Ecdysozoa</taxon>
        <taxon>Arthropoda</taxon>
        <taxon>Hexapoda</taxon>
        <taxon>Insecta</taxon>
        <taxon>Pterygota</taxon>
        <taxon>Neoptera</taxon>
        <taxon>Endopterygota</taxon>
        <taxon>Coleoptera</taxon>
        <taxon>Polyphaga</taxon>
        <taxon>Cucujiformia</taxon>
        <taxon>Chrysomeloidea</taxon>
        <taxon>Chrysomelidae</taxon>
        <taxon>Bruchinae</taxon>
        <taxon>Bruchini</taxon>
        <taxon>Acanthoscelides</taxon>
    </lineage>
</organism>
<keyword evidence="5" id="KW-0552">Olfaction</keyword>
<evidence type="ECO:0000313" key="13">
    <source>
        <dbReference type="Proteomes" id="UP001152888"/>
    </source>
</evidence>
<dbReference type="Pfam" id="PF02949">
    <property type="entry name" value="7tm_6"/>
    <property type="match status" value="1"/>
</dbReference>
<evidence type="ECO:0000256" key="2">
    <source>
        <dbReference type="ARBA" id="ARBA00022475"/>
    </source>
</evidence>
<keyword evidence="3" id="KW-0716">Sensory transduction</keyword>
<evidence type="ECO:0000256" key="5">
    <source>
        <dbReference type="ARBA" id="ARBA00022725"/>
    </source>
</evidence>
<evidence type="ECO:0000256" key="7">
    <source>
        <dbReference type="ARBA" id="ARBA00023136"/>
    </source>
</evidence>
<keyword evidence="2" id="KW-1003">Cell membrane</keyword>
<gene>
    <name evidence="12" type="ORF">ACAOBT_LOCUS12602</name>
</gene>
<keyword evidence="11" id="KW-0732">Signal</keyword>
<evidence type="ECO:0000313" key="12">
    <source>
        <dbReference type="EMBL" id="CAH1977328.1"/>
    </source>
</evidence>
<reference evidence="12" key="1">
    <citation type="submission" date="2022-03" db="EMBL/GenBank/DDBJ databases">
        <authorList>
            <person name="Sayadi A."/>
        </authorList>
    </citation>
    <scope>NUCLEOTIDE SEQUENCE</scope>
</reference>
<sequence length="178" mass="20802">MILTFLSYVLVGVSAHISAFWRLNSEQEGYDAVFCCFMKCLDTHLQILSIATKHIRERLLSKGNMTIDYVVVHDDSFSNFEQEMYEEMKKCNRHLSFLLRIIRDIDEIFSFIMLLQCITSMFMMASNFFVASMLSPFDPEFYSLTEYMFAALAQLCMICHFGGRITETFLLQPLPLRM</sequence>
<keyword evidence="7 10" id="KW-0472">Membrane</keyword>
<feature type="signal peptide" evidence="11">
    <location>
        <begin position="1"/>
        <end position="15"/>
    </location>
</feature>
<keyword evidence="8" id="KW-0675">Receptor</keyword>
<evidence type="ECO:0000256" key="4">
    <source>
        <dbReference type="ARBA" id="ARBA00022692"/>
    </source>
</evidence>
<keyword evidence="13" id="KW-1185">Reference proteome</keyword>
<evidence type="ECO:0000256" key="10">
    <source>
        <dbReference type="SAM" id="Phobius"/>
    </source>
</evidence>
<dbReference type="GO" id="GO:0005549">
    <property type="term" value="F:odorant binding"/>
    <property type="evidence" value="ECO:0007669"/>
    <property type="project" value="InterPro"/>
</dbReference>
<comment type="caution">
    <text evidence="12">The sequence shown here is derived from an EMBL/GenBank/DDBJ whole genome shotgun (WGS) entry which is preliminary data.</text>
</comment>
<evidence type="ECO:0000256" key="11">
    <source>
        <dbReference type="SAM" id="SignalP"/>
    </source>
</evidence>
<proteinExistence type="predicted"/>
<keyword evidence="4 10" id="KW-0812">Transmembrane</keyword>
<comment type="subcellular location">
    <subcellularLocation>
        <location evidence="1">Cell membrane</location>
        <topology evidence="1">Multi-pass membrane protein</topology>
    </subcellularLocation>
</comment>